<evidence type="ECO:0000313" key="2">
    <source>
        <dbReference type="RefSeq" id="XP_025419343.1"/>
    </source>
</evidence>
<reference evidence="2" key="1">
    <citation type="submission" date="2025-08" db="UniProtKB">
        <authorList>
            <consortium name="RefSeq"/>
        </authorList>
    </citation>
    <scope>IDENTIFICATION</scope>
    <source>
        <tissue evidence="2">Whole body</tissue>
    </source>
</reference>
<keyword evidence="1" id="KW-1185">Reference proteome</keyword>
<dbReference type="PANTHER" id="PTHR45913:SF19">
    <property type="entry name" value="LOW QUALITY PROTEIN: ZINC FINGER BED DOMAIN-CONTAINING PROTEIN 5-LIKE"/>
    <property type="match status" value="1"/>
</dbReference>
<sequence length="154" mass="17917">MKYLKIFYFVRHLKTSTKGEDIFKLLNSFFSEHQLEWKNCVSMCMDGSKVMSGHITELVGHIKKVSAECKFTHCVLHQEALAAKHLSEELKEVLDQSTQMVQHLNALKIRIREYFPPLEKQYDWIRDPFDVDATDTKLTTLKRSSSLKSRVIPG</sequence>
<dbReference type="GeneID" id="112689731"/>
<protein>
    <submittedName>
        <fullName evidence="2">Zinc finger BED domain-containing protein 5-like</fullName>
    </submittedName>
</protein>
<proteinExistence type="predicted"/>
<dbReference type="Proteomes" id="UP000694846">
    <property type="component" value="Unplaced"/>
</dbReference>
<dbReference type="OrthoDB" id="6708435at2759"/>
<evidence type="ECO:0000313" key="1">
    <source>
        <dbReference type="Proteomes" id="UP000694846"/>
    </source>
</evidence>
<name>A0A8B8G8Z4_9HEMI</name>
<dbReference type="PANTHER" id="PTHR45913">
    <property type="entry name" value="EPM2A-INTERACTING PROTEIN 1"/>
    <property type="match status" value="1"/>
</dbReference>
<gene>
    <name evidence="2" type="primary">LOC112689731</name>
</gene>
<dbReference type="RefSeq" id="XP_025419343.1">
    <property type="nucleotide sequence ID" value="XM_025563558.1"/>
</dbReference>
<dbReference type="AlphaFoldDB" id="A0A8B8G8Z4"/>
<accession>A0A8B8G8Z4</accession>
<organism evidence="1 2">
    <name type="scientific">Sipha flava</name>
    <name type="common">yellow sugarcane aphid</name>
    <dbReference type="NCBI Taxonomy" id="143950"/>
    <lineage>
        <taxon>Eukaryota</taxon>
        <taxon>Metazoa</taxon>
        <taxon>Ecdysozoa</taxon>
        <taxon>Arthropoda</taxon>
        <taxon>Hexapoda</taxon>
        <taxon>Insecta</taxon>
        <taxon>Pterygota</taxon>
        <taxon>Neoptera</taxon>
        <taxon>Paraneoptera</taxon>
        <taxon>Hemiptera</taxon>
        <taxon>Sternorrhyncha</taxon>
        <taxon>Aphidomorpha</taxon>
        <taxon>Aphidoidea</taxon>
        <taxon>Aphididae</taxon>
        <taxon>Sipha</taxon>
    </lineage>
</organism>